<dbReference type="EMBL" id="FQVB01000020">
    <property type="protein sequence ID" value="SHF52828.1"/>
    <property type="molecule type" value="Genomic_DNA"/>
</dbReference>
<proteinExistence type="predicted"/>
<dbReference type="InterPro" id="IPR006158">
    <property type="entry name" value="Cobalamin-bd"/>
</dbReference>
<dbReference type="OrthoDB" id="5419875at2"/>
<dbReference type="STRING" id="1121391.SAMN02745206_02164"/>
<dbReference type="Proteomes" id="UP000184076">
    <property type="component" value="Unassembled WGS sequence"/>
</dbReference>
<name>A0A1M5CDK8_9BACT</name>
<dbReference type="CDD" id="cd02065">
    <property type="entry name" value="B12-binding_like"/>
    <property type="match status" value="1"/>
</dbReference>
<sequence>MDARAESWSAFRREVEDLLAAWRREGLPPRWALLRQLKELKAHREAIFRTASSLPAMPTVLLATLDDGWGHGLDVIELAARAVGASVRRLGLLVPPEEILAACTADPPHILGLTVLHNDSEPALTQICSELPSQTTVLAGGTAFSLDPDLARRAGVHKVMRHAADFLAFLLTYEP</sequence>
<dbReference type="GO" id="GO:0046872">
    <property type="term" value="F:metal ion binding"/>
    <property type="evidence" value="ECO:0007669"/>
    <property type="project" value="InterPro"/>
</dbReference>
<evidence type="ECO:0000259" key="1">
    <source>
        <dbReference type="PROSITE" id="PS51332"/>
    </source>
</evidence>
<feature type="domain" description="B12-binding" evidence="1">
    <location>
        <begin position="57"/>
        <end position="175"/>
    </location>
</feature>
<dbReference type="RefSeq" id="WP_073039205.1">
    <property type="nucleotide sequence ID" value="NZ_FQVB01000020.1"/>
</dbReference>
<dbReference type="Gene3D" id="3.40.50.280">
    <property type="entry name" value="Cobalamin-binding domain"/>
    <property type="match status" value="1"/>
</dbReference>
<dbReference type="AlphaFoldDB" id="A0A1M5CDK8"/>
<gene>
    <name evidence="2" type="ORF">SAMN02745206_02164</name>
</gene>
<protein>
    <submittedName>
        <fullName evidence="2">Methylmalonyl-CoA mutase, cobalamin-binding subunit</fullName>
    </submittedName>
</protein>
<dbReference type="SUPFAM" id="SSF52242">
    <property type="entry name" value="Cobalamin (vitamin B12)-binding domain"/>
    <property type="match status" value="1"/>
</dbReference>
<accession>A0A1M5CDK8</accession>
<reference evidence="3" key="1">
    <citation type="submission" date="2016-11" db="EMBL/GenBank/DDBJ databases">
        <authorList>
            <person name="Varghese N."/>
            <person name="Submissions S."/>
        </authorList>
    </citation>
    <scope>NUCLEOTIDE SEQUENCE [LARGE SCALE GENOMIC DNA]</scope>
    <source>
        <strain evidence="3">DSM 9756</strain>
    </source>
</reference>
<dbReference type="PROSITE" id="PS51332">
    <property type="entry name" value="B12_BINDING"/>
    <property type="match status" value="1"/>
</dbReference>
<organism evidence="2 3">
    <name type="scientific">Desulfacinum infernum DSM 9756</name>
    <dbReference type="NCBI Taxonomy" id="1121391"/>
    <lineage>
        <taxon>Bacteria</taxon>
        <taxon>Pseudomonadati</taxon>
        <taxon>Thermodesulfobacteriota</taxon>
        <taxon>Syntrophobacteria</taxon>
        <taxon>Syntrophobacterales</taxon>
        <taxon>Syntrophobacteraceae</taxon>
        <taxon>Desulfacinum</taxon>
    </lineage>
</organism>
<dbReference type="InterPro" id="IPR036724">
    <property type="entry name" value="Cobalamin-bd_sf"/>
</dbReference>
<evidence type="ECO:0000313" key="2">
    <source>
        <dbReference type="EMBL" id="SHF52828.1"/>
    </source>
</evidence>
<dbReference type="GO" id="GO:0031419">
    <property type="term" value="F:cobalamin binding"/>
    <property type="evidence" value="ECO:0007669"/>
    <property type="project" value="InterPro"/>
</dbReference>
<keyword evidence="3" id="KW-1185">Reference proteome</keyword>
<evidence type="ECO:0000313" key="3">
    <source>
        <dbReference type="Proteomes" id="UP000184076"/>
    </source>
</evidence>